<feature type="transmembrane region" description="Helical" evidence="1">
    <location>
        <begin position="99"/>
        <end position="120"/>
    </location>
</feature>
<dbReference type="KEGG" id="nur:ATY38_11600"/>
<dbReference type="RefSeq" id="WP_062559445.1">
    <property type="nucleotide sequence ID" value="NZ_CP013341.1"/>
</dbReference>
<evidence type="ECO:0000313" key="6">
    <source>
        <dbReference type="Proteomes" id="UP000182882"/>
    </source>
</evidence>
<keyword evidence="1" id="KW-0472">Membrane</keyword>
<name>A0A0S3AKT3_9PROT</name>
<proteinExistence type="predicted"/>
<dbReference type="Proteomes" id="UP000219335">
    <property type="component" value="Unassembled WGS sequence"/>
</dbReference>
<protein>
    <submittedName>
        <fullName evidence="4">Uncharacterized protein</fullName>
    </submittedName>
</protein>
<evidence type="ECO:0000313" key="3">
    <source>
        <dbReference type="EMBL" id="SEP70129.1"/>
    </source>
</evidence>
<evidence type="ECO:0000313" key="7">
    <source>
        <dbReference type="Proteomes" id="UP000219335"/>
    </source>
</evidence>
<gene>
    <name evidence="2" type="ORF">SAMN05216406_1623</name>
    <name evidence="3" type="ORF">SAMN05421510_100244</name>
    <name evidence="4" type="ORF">SAMN06297164_2292</name>
</gene>
<evidence type="ECO:0000256" key="1">
    <source>
        <dbReference type="SAM" id="Phobius"/>
    </source>
</evidence>
<keyword evidence="1" id="KW-0812">Transmembrane</keyword>
<dbReference type="EMBL" id="FOFX01000002">
    <property type="protein sequence ID" value="SEP70129.1"/>
    <property type="molecule type" value="Genomic_DNA"/>
</dbReference>
<keyword evidence="6" id="KW-1185">Reference proteome</keyword>
<dbReference type="Proteomes" id="UP000181998">
    <property type="component" value="Unassembled WGS sequence"/>
</dbReference>
<dbReference type="OrthoDB" id="8547181at2"/>
<reference evidence="2 5" key="2">
    <citation type="submission" date="2016-10" db="EMBL/GenBank/DDBJ databases">
        <authorList>
            <person name="de Groot N.N."/>
        </authorList>
    </citation>
    <scope>NUCLEOTIDE SEQUENCE [LARGE SCALE GENOMIC DNA]</scope>
    <source>
        <strain evidence="2">Nm10</strain>
        <strain evidence="3 5">Nm9</strain>
    </source>
</reference>
<sequence>MDRLGLPIVLLAALWGAVNTTLSFFQTINARRDLIFELIDECGYCAGKTLGPIEIYLTNLLPLTIGNIIFLSLISYVILSIPRHMRIENKEEAEHLRIACRIIAILPIFGAISFAAGGLFDMVMLMRSLN</sequence>
<reference evidence="6" key="1">
    <citation type="submission" date="2016-10" db="EMBL/GenBank/DDBJ databases">
        <authorList>
            <person name="Varghese N."/>
            <person name="Submissions S."/>
        </authorList>
    </citation>
    <scope>NUCLEOTIDE SEQUENCE [LARGE SCALE GENOMIC DNA]</scope>
    <source>
        <strain evidence="6">Nm10</strain>
    </source>
</reference>
<organism evidence="4 7">
    <name type="scientific">Nitrosomonas ureae</name>
    <dbReference type="NCBI Taxonomy" id="44577"/>
    <lineage>
        <taxon>Bacteria</taxon>
        <taxon>Pseudomonadati</taxon>
        <taxon>Pseudomonadota</taxon>
        <taxon>Betaproteobacteria</taxon>
        <taxon>Nitrosomonadales</taxon>
        <taxon>Nitrosomonadaceae</taxon>
        <taxon>Nitrosomonas</taxon>
    </lineage>
</organism>
<evidence type="ECO:0000313" key="4">
    <source>
        <dbReference type="EMBL" id="SOD19315.1"/>
    </source>
</evidence>
<accession>A0A0S3AKT3</accession>
<evidence type="ECO:0000313" key="5">
    <source>
        <dbReference type="Proteomes" id="UP000181998"/>
    </source>
</evidence>
<evidence type="ECO:0000313" key="2">
    <source>
        <dbReference type="EMBL" id="SDU34604.1"/>
    </source>
</evidence>
<dbReference type="EMBL" id="OCMU01000001">
    <property type="protein sequence ID" value="SOD19315.1"/>
    <property type="molecule type" value="Genomic_DNA"/>
</dbReference>
<dbReference type="EMBL" id="FNLN01000062">
    <property type="protein sequence ID" value="SDU34604.1"/>
    <property type="molecule type" value="Genomic_DNA"/>
</dbReference>
<dbReference type="AlphaFoldDB" id="A0A0S3AKT3"/>
<keyword evidence="1" id="KW-1133">Transmembrane helix</keyword>
<dbReference type="STRING" id="44577.ATY38_11600"/>
<dbReference type="Proteomes" id="UP000182882">
    <property type="component" value="Unassembled WGS sequence"/>
</dbReference>
<reference evidence="4 7" key="3">
    <citation type="submission" date="2017-09" db="EMBL/GenBank/DDBJ databases">
        <authorList>
            <person name="Ehlers B."/>
            <person name="Leendertz F.H."/>
        </authorList>
    </citation>
    <scope>NUCLEOTIDE SEQUENCE [LARGE SCALE GENOMIC DNA]</scope>
    <source>
        <strain evidence="4 7">Nm42</strain>
    </source>
</reference>
<feature type="transmembrane region" description="Helical" evidence="1">
    <location>
        <begin position="60"/>
        <end position="79"/>
    </location>
</feature>